<comment type="caution">
    <text evidence="2">The sequence shown here is derived from an EMBL/GenBank/DDBJ whole genome shotgun (WGS) entry which is preliminary data.</text>
</comment>
<dbReference type="EMBL" id="JAAAUQ010000405">
    <property type="protein sequence ID" value="KAF9150560.1"/>
    <property type="molecule type" value="Genomic_DNA"/>
</dbReference>
<keyword evidence="3" id="KW-1185">Reference proteome</keyword>
<sequence>MDALTPILLNFLEEHARPHVQEKVTEELDETKVDLKKDLPDTIMDYIKGDQGIPMIANIISNLGDDFMEKIRSVTDATIETASEGMDLLLTNGVMNISKDVLTNETDGKGSSGFNFDFLKSGKEGMVMTTMAASAPVIKQVSDNMGRKISAHFPAQIGGTIQEMIDDHGGADGLFGKAAGFLANFLISDEDGPGEHTVAGGGTDRDVEAVGGHTGKIQHMLQKFLAPKILLMIQPYLQRFEAKMTSTLEGELRNKVFNFEYIKATALAAITGMGALGGAAGGFGGILGSLLGGGDRKDDDDDDDNGGGKGRRNDDDDDNGGGGDAMSALTNLAGQFLKNREG</sequence>
<accession>A0A9P5VB56</accession>
<gene>
    <name evidence="2" type="ORF">BG015_007648</name>
</gene>
<dbReference type="Proteomes" id="UP000748756">
    <property type="component" value="Unassembled WGS sequence"/>
</dbReference>
<organism evidence="2 3">
    <name type="scientific">Linnemannia schmuckeri</name>
    <dbReference type="NCBI Taxonomy" id="64567"/>
    <lineage>
        <taxon>Eukaryota</taxon>
        <taxon>Fungi</taxon>
        <taxon>Fungi incertae sedis</taxon>
        <taxon>Mucoromycota</taxon>
        <taxon>Mortierellomycotina</taxon>
        <taxon>Mortierellomycetes</taxon>
        <taxon>Mortierellales</taxon>
        <taxon>Mortierellaceae</taxon>
        <taxon>Linnemannia</taxon>
    </lineage>
</organism>
<dbReference type="OrthoDB" id="2438364at2759"/>
<reference evidence="2" key="1">
    <citation type="journal article" date="2020" name="Fungal Divers.">
        <title>Resolving the Mortierellaceae phylogeny through synthesis of multi-gene phylogenetics and phylogenomics.</title>
        <authorList>
            <person name="Vandepol N."/>
            <person name="Liber J."/>
            <person name="Desiro A."/>
            <person name="Na H."/>
            <person name="Kennedy M."/>
            <person name="Barry K."/>
            <person name="Grigoriev I.V."/>
            <person name="Miller A.N."/>
            <person name="O'Donnell K."/>
            <person name="Stajich J.E."/>
            <person name="Bonito G."/>
        </authorList>
    </citation>
    <scope>NUCLEOTIDE SEQUENCE</scope>
    <source>
        <strain evidence="2">NRRL 6426</strain>
    </source>
</reference>
<evidence type="ECO:0000313" key="3">
    <source>
        <dbReference type="Proteomes" id="UP000748756"/>
    </source>
</evidence>
<evidence type="ECO:0008006" key="4">
    <source>
        <dbReference type="Google" id="ProtNLM"/>
    </source>
</evidence>
<protein>
    <recommendedName>
        <fullName evidence="4">DUF937 domain-containing protein</fullName>
    </recommendedName>
</protein>
<proteinExistence type="predicted"/>
<feature type="region of interest" description="Disordered" evidence="1">
    <location>
        <begin position="294"/>
        <end position="342"/>
    </location>
</feature>
<evidence type="ECO:0000313" key="2">
    <source>
        <dbReference type="EMBL" id="KAF9150560.1"/>
    </source>
</evidence>
<evidence type="ECO:0000256" key="1">
    <source>
        <dbReference type="SAM" id="MobiDB-lite"/>
    </source>
</evidence>
<name>A0A9P5VB56_9FUNG</name>
<dbReference type="AlphaFoldDB" id="A0A9P5VB56"/>